<dbReference type="GO" id="GO:0005829">
    <property type="term" value="C:cytosol"/>
    <property type="evidence" value="ECO:0007669"/>
    <property type="project" value="TreeGrafter"/>
</dbReference>
<proteinExistence type="predicted"/>
<dbReference type="GO" id="GO:0010181">
    <property type="term" value="F:FMN binding"/>
    <property type="evidence" value="ECO:0007669"/>
    <property type="project" value="TreeGrafter"/>
</dbReference>
<dbReference type="OrthoDB" id="9812295at2"/>
<dbReference type="InterPro" id="IPR005025">
    <property type="entry name" value="FMN_Rdtase-like_dom"/>
</dbReference>
<comment type="caution">
    <text evidence="2">The sequence shown here is derived from an EMBL/GenBank/DDBJ whole genome shotgun (WGS) entry which is preliminary data.</text>
</comment>
<dbReference type="PANTHER" id="PTHR30543">
    <property type="entry name" value="CHROMATE REDUCTASE"/>
    <property type="match status" value="1"/>
</dbReference>
<dbReference type="InterPro" id="IPR050712">
    <property type="entry name" value="NAD(P)H-dep_reductase"/>
</dbReference>
<gene>
    <name evidence="2" type="ORF">AU381_26710</name>
</gene>
<reference evidence="2 3" key="1">
    <citation type="journal article" date="2016" name="Int. J. Syst. Evol. Microbiol.">
        <title>Ensifer glycinis sp. nov., an novel rhizobial species associated with Glycine spp.</title>
        <authorList>
            <person name="Yan H."/>
            <person name="Yan J."/>
            <person name="Sui X.H."/>
            <person name="Wang E.T."/>
            <person name="Chen W.X."/>
            <person name="Zhang X.X."/>
            <person name="Chen W.F."/>
        </authorList>
    </citation>
    <scope>NUCLEOTIDE SEQUENCE [LARGE SCALE GENOMIC DNA]</scope>
    <source>
        <strain evidence="2 3">CCBAU 23380</strain>
    </source>
</reference>
<accession>A0A178Y711</accession>
<dbReference type="SUPFAM" id="SSF52218">
    <property type="entry name" value="Flavoproteins"/>
    <property type="match status" value="1"/>
</dbReference>
<evidence type="ECO:0000313" key="3">
    <source>
        <dbReference type="Proteomes" id="UP000094025"/>
    </source>
</evidence>
<dbReference type="GO" id="GO:0016491">
    <property type="term" value="F:oxidoreductase activity"/>
    <property type="evidence" value="ECO:0007669"/>
    <property type="project" value="InterPro"/>
</dbReference>
<protein>
    <submittedName>
        <fullName evidence="2">NADPH-dependent FMN reductase</fullName>
    </submittedName>
</protein>
<feature type="domain" description="NADPH-dependent FMN reductase-like" evidence="1">
    <location>
        <begin position="2"/>
        <end position="150"/>
    </location>
</feature>
<dbReference type="PANTHER" id="PTHR30543:SF21">
    <property type="entry name" value="NAD(P)H-DEPENDENT FMN REDUCTASE LOT6"/>
    <property type="match status" value="1"/>
</dbReference>
<dbReference type="STRING" id="1472378.AU381_26710"/>
<evidence type="ECO:0000313" key="2">
    <source>
        <dbReference type="EMBL" id="OAP42962.1"/>
    </source>
</evidence>
<dbReference type="Gene3D" id="3.40.50.360">
    <property type="match status" value="1"/>
</dbReference>
<sequence length="195" mass="20688">MTKLLGISGSLRKASFNTGLLTAAKAVAPEGVEFETATLHGIPLYDGDVEAESGVPAPAEALKQQIIAADGVILFTPEYNNSVPGVFKNAIDWLSRPPADIRKVFGGRPFALAGATPGSFGTILSQNAWLAVLRTLGAELWSGKRLMVPKARALFDSEGQLADEETRERLRGFVQAFADYAATVKQRGGEAPSKS</sequence>
<organism evidence="2 3">
    <name type="scientific">Sinorhizobium glycinis</name>
    <dbReference type="NCBI Taxonomy" id="1472378"/>
    <lineage>
        <taxon>Bacteria</taxon>
        <taxon>Pseudomonadati</taxon>
        <taxon>Pseudomonadota</taxon>
        <taxon>Alphaproteobacteria</taxon>
        <taxon>Hyphomicrobiales</taxon>
        <taxon>Rhizobiaceae</taxon>
        <taxon>Sinorhizobium/Ensifer group</taxon>
        <taxon>Sinorhizobium</taxon>
    </lineage>
</organism>
<dbReference type="EMBL" id="LPUX01000049">
    <property type="protein sequence ID" value="OAP42962.1"/>
    <property type="molecule type" value="Genomic_DNA"/>
</dbReference>
<dbReference type="InterPro" id="IPR029039">
    <property type="entry name" value="Flavoprotein-like_sf"/>
</dbReference>
<keyword evidence="3" id="KW-1185">Reference proteome</keyword>
<dbReference type="RefSeq" id="WP_064240227.1">
    <property type="nucleotide sequence ID" value="NZ_LPUX01000049.1"/>
</dbReference>
<name>A0A178Y711_9HYPH</name>
<dbReference type="Pfam" id="PF03358">
    <property type="entry name" value="FMN_red"/>
    <property type="match status" value="1"/>
</dbReference>
<dbReference type="AlphaFoldDB" id="A0A178Y711"/>
<dbReference type="Proteomes" id="UP000094025">
    <property type="component" value="Unassembled WGS sequence"/>
</dbReference>
<evidence type="ECO:0000259" key="1">
    <source>
        <dbReference type="Pfam" id="PF03358"/>
    </source>
</evidence>